<dbReference type="KEGG" id="tpty:NCTC11468_03565"/>
<evidence type="ECO:0000313" key="2">
    <source>
        <dbReference type="Proteomes" id="UP000248758"/>
    </source>
</evidence>
<organism evidence="1 2">
    <name type="scientific">Tatumella ptyseos</name>
    <dbReference type="NCBI Taxonomy" id="82987"/>
    <lineage>
        <taxon>Bacteria</taxon>
        <taxon>Pseudomonadati</taxon>
        <taxon>Pseudomonadota</taxon>
        <taxon>Gammaproteobacteria</taxon>
        <taxon>Enterobacterales</taxon>
        <taxon>Erwiniaceae</taxon>
        <taxon>Tatumella</taxon>
    </lineage>
</organism>
<protein>
    <submittedName>
        <fullName evidence="1">Uncharacterized protein</fullName>
    </submittedName>
</protein>
<dbReference type="InterPro" id="IPR029062">
    <property type="entry name" value="Class_I_gatase-like"/>
</dbReference>
<gene>
    <name evidence="1" type="ORF">NCTC11468_03565</name>
</gene>
<dbReference type="AlphaFoldDB" id="A0A2X5NUE9"/>
<evidence type="ECO:0000313" key="1">
    <source>
        <dbReference type="EMBL" id="SQK77191.1"/>
    </source>
</evidence>
<name>A0A2X5NUE9_9GAMM</name>
<dbReference type="Gene3D" id="3.40.50.880">
    <property type="match status" value="1"/>
</dbReference>
<dbReference type="SUPFAM" id="SSF52317">
    <property type="entry name" value="Class I glutamine amidotransferase-like"/>
    <property type="match status" value="1"/>
</dbReference>
<reference evidence="1 2" key="1">
    <citation type="submission" date="2018-06" db="EMBL/GenBank/DDBJ databases">
        <authorList>
            <consortium name="Pathogen Informatics"/>
            <person name="Doyle S."/>
        </authorList>
    </citation>
    <scope>NUCLEOTIDE SEQUENCE [LARGE SCALE GENOMIC DNA]</scope>
    <source>
        <strain evidence="1 2">NCTC11468</strain>
    </source>
</reference>
<accession>A0A2X5NUE9</accession>
<dbReference type="Proteomes" id="UP000248758">
    <property type="component" value="Chromosome 1"/>
</dbReference>
<proteinExistence type="predicted"/>
<sequence length="102" mass="11168">MTIPVWFLTLPGVMTLDMAGPAETLRLACRDVALYYTGPDATVFTSTRMTLSNILPLPERLPSGSILIVPGLENSQHQLTLPAATEACLWLRHQQAAIHRGK</sequence>
<dbReference type="EMBL" id="LS483499">
    <property type="protein sequence ID" value="SQK77191.1"/>
    <property type="molecule type" value="Genomic_DNA"/>
</dbReference>